<feature type="domain" description="Xylulose 5-phosphate/Fructose 6-phosphate phosphoketolase N-terminal" evidence="1">
    <location>
        <begin position="33"/>
        <end position="78"/>
    </location>
</feature>
<dbReference type="InterPro" id="IPR018970">
    <property type="entry name" value="Xul5P/Fru6P_PKetolase_N"/>
</dbReference>
<name>A0ABQ3LYE5_9SPHN</name>
<proteinExistence type="predicted"/>
<protein>
    <recommendedName>
        <fullName evidence="1">Xylulose 5-phosphate/Fructose 6-phosphate phosphoketolase N-terminal domain-containing protein</fullName>
    </recommendedName>
</protein>
<dbReference type="Gene3D" id="3.40.50.970">
    <property type="match status" value="1"/>
</dbReference>
<reference evidence="3" key="1">
    <citation type="journal article" date="2019" name="Int. J. Syst. Evol. Microbiol.">
        <title>The Global Catalogue of Microorganisms (GCM) 10K type strain sequencing project: providing services to taxonomists for standard genome sequencing and annotation.</title>
        <authorList>
            <consortium name="The Broad Institute Genomics Platform"/>
            <consortium name="The Broad Institute Genome Sequencing Center for Infectious Disease"/>
            <person name="Wu L."/>
            <person name="Ma J."/>
        </authorList>
    </citation>
    <scope>NUCLEOTIDE SEQUENCE [LARGE SCALE GENOMIC DNA]</scope>
    <source>
        <strain evidence="3">CGMCC 1.8957</strain>
    </source>
</reference>
<dbReference type="Proteomes" id="UP000652430">
    <property type="component" value="Unassembled WGS sequence"/>
</dbReference>
<evidence type="ECO:0000259" key="1">
    <source>
        <dbReference type="Pfam" id="PF09364"/>
    </source>
</evidence>
<dbReference type="PANTHER" id="PTHR31273">
    <property type="entry name" value="PHOSPHOKETOLASE-RELATED"/>
    <property type="match status" value="1"/>
</dbReference>
<comment type="caution">
    <text evidence="2">The sequence shown here is derived from an EMBL/GenBank/DDBJ whole genome shotgun (WGS) entry which is preliminary data.</text>
</comment>
<sequence>MDAHAIERVPPSLVDVSSSVAKSYLGSEERRLTNAYWRAANYLSVGQIYLYDNPLLQEPLKLAHVKPLIVGHWGTTPDKISSTSILTV</sequence>
<evidence type="ECO:0000313" key="3">
    <source>
        <dbReference type="Proteomes" id="UP000652430"/>
    </source>
</evidence>
<dbReference type="Pfam" id="PF09364">
    <property type="entry name" value="XFP_N"/>
    <property type="match status" value="1"/>
</dbReference>
<dbReference type="InterPro" id="IPR005593">
    <property type="entry name" value="Xul5P/Fru6P_PKetolase"/>
</dbReference>
<keyword evidence="3" id="KW-1185">Reference proteome</keyword>
<gene>
    <name evidence="2" type="ORF">GCM10008023_36870</name>
</gene>
<dbReference type="EMBL" id="BNAQ01000007">
    <property type="protein sequence ID" value="GHH24611.1"/>
    <property type="molecule type" value="Genomic_DNA"/>
</dbReference>
<organism evidence="2 3">
    <name type="scientific">Sphingomonas glacialis</name>
    <dbReference type="NCBI Taxonomy" id="658225"/>
    <lineage>
        <taxon>Bacteria</taxon>
        <taxon>Pseudomonadati</taxon>
        <taxon>Pseudomonadota</taxon>
        <taxon>Alphaproteobacteria</taxon>
        <taxon>Sphingomonadales</taxon>
        <taxon>Sphingomonadaceae</taxon>
        <taxon>Sphingomonas</taxon>
    </lineage>
</organism>
<dbReference type="PANTHER" id="PTHR31273:SF0">
    <property type="entry name" value="PHOSPHOKETOLASE-RELATED"/>
    <property type="match status" value="1"/>
</dbReference>
<accession>A0ABQ3LYE5</accession>
<evidence type="ECO:0000313" key="2">
    <source>
        <dbReference type="EMBL" id="GHH24611.1"/>
    </source>
</evidence>